<evidence type="ECO:0000313" key="1">
    <source>
        <dbReference type="EMBL" id="PFH54965.1"/>
    </source>
</evidence>
<reference evidence="1 2" key="2">
    <citation type="journal article" date="2017" name="Sci. Rep.">
        <title>Ant-infecting Ophiocordyceps genomes reveal a high diversity of potential behavioral manipulation genes and a possible major role for enterotoxins.</title>
        <authorList>
            <person name="de Bekker C."/>
            <person name="Ohm R.A."/>
            <person name="Evans H.C."/>
            <person name="Brachmann A."/>
            <person name="Hughes D.P."/>
        </authorList>
    </citation>
    <scope>NUCLEOTIDE SEQUENCE [LARGE SCALE GENOMIC DNA]</scope>
    <source>
        <strain evidence="1 2">SC16a</strain>
    </source>
</reference>
<accession>A0A2A9NXB8</accession>
<keyword evidence="2" id="KW-1185">Reference proteome</keyword>
<comment type="caution">
    <text evidence="1">The sequence shown here is derived from an EMBL/GenBank/DDBJ whole genome shotgun (WGS) entry which is preliminary data.</text>
</comment>
<reference evidence="1 2" key="1">
    <citation type="journal article" date="2015" name="BMC Genomics">
        <title>Gene expression during zombie ant biting behavior reflects the complexity underlying fungal parasitic behavioral manipulation.</title>
        <authorList>
            <person name="de Bekker C."/>
            <person name="Ohm R.A."/>
            <person name="Loreto R.G."/>
            <person name="Sebastian A."/>
            <person name="Albert I."/>
            <person name="Merrow M."/>
            <person name="Brachmann A."/>
            <person name="Hughes D.P."/>
        </authorList>
    </citation>
    <scope>NUCLEOTIDE SEQUENCE [LARGE SCALE GENOMIC DNA]</scope>
    <source>
        <strain evidence="1 2">SC16a</strain>
    </source>
</reference>
<dbReference type="Proteomes" id="UP000037136">
    <property type="component" value="Unassembled WGS sequence"/>
</dbReference>
<dbReference type="AlphaFoldDB" id="A0A2A9NXB8"/>
<evidence type="ECO:0000313" key="2">
    <source>
        <dbReference type="Proteomes" id="UP000037136"/>
    </source>
</evidence>
<protein>
    <submittedName>
        <fullName evidence="1">Uncharacterized protein</fullName>
    </submittedName>
</protein>
<dbReference type="EMBL" id="LAZP02001436">
    <property type="protein sequence ID" value="PFH54965.1"/>
    <property type="molecule type" value="Genomic_DNA"/>
</dbReference>
<gene>
    <name evidence="1" type="ORF">XA68_11317</name>
</gene>
<organism evidence="1 2">
    <name type="scientific">Ophiocordyceps unilateralis</name>
    <name type="common">Zombie-ant fungus</name>
    <name type="synonym">Torrubia unilateralis</name>
    <dbReference type="NCBI Taxonomy" id="268505"/>
    <lineage>
        <taxon>Eukaryota</taxon>
        <taxon>Fungi</taxon>
        <taxon>Dikarya</taxon>
        <taxon>Ascomycota</taxon>
        <taxon>Pezizomycotina</taxon>
        <taxon>Sordariomycetes</taxon>
        <taxon>Hypocreomycetidae</taxon>
        <taxon>Hypocreales</taxon>
        <taxon>Ophiocordycipitaceae</taxon>
        <taxon>Ophiocordyceps</taxon>
    </lineage>
</organism>
<proteinExistence type="predicted"/>
<sequence>MHSTLGRQARPGVQPSHCWKWHEIKGDVAIAAAKALASAVKDKLEGSAFKTVAQSARRALAVARRD</sequence>
<name>A0A2A9NXB8_OPHUN</name>